<evidence type="ECO:0000313" key="5">
    <source>
        <dbReference type="Proteomes" id="UP000279259"/>
    </source>
</evidence>
<feature type="chain" id="PRO_5019380770" description="PBP domain-containing protein" evidence="2">
    <location>
        <begin position="25"/>
        <end position="416"/>
    </location>
</feature>
<gene>
    <name evidence="4" type="ORF">EHS25_007348</name>
</gene>
<dbReference type="EMBL" id="RSCD01000038">
    <property type="protein sequence ID" value="RSH80079.1"/>
    <property type="molecule type" value="Genomic_DNA"/>
</dbReference>
<dbReference type="Proteomes" id="UP000279259">
    <property type="component" value="Unassembled WGS sequence"/>
</dbReference>
<organism evidence="4 5">
    <name type="scientific">Saitozyma podzolica</name>
    <dbReference type="NCBI Taxonomy" id="1890683"/>
    <lineage>
        <taxon>Eukaryota</taxon>
        <taxon>Fungi</taxon>
        <taxon>Dikarya</taxon>
        <taxon>Basidiomycota</taxon>
        <taxon>Agaricomycotina</taxon>
        <taxon>Tremellomycetes</taxon>
        <taxon>Tremellales</taxon>
        <taxon>Trimorphomycetaceae</taxon>
        <taxon>Saitozyma</taxon>
    </lineage>
</organism>
<dbReference type="InterPro" id="IPR050811">
    <property type="entry name" value="Phosphate_ABC_transporter"/>
</dbReference>
<keyword evidence="5" id="KW-1185">Reference proteome</keyword>
<dbReference type="Gene3D" id="3.40.190.10">
    <property type="entry name" value="Periplasmic binding protein-like II"/>
    <property type="match status" value="2"/>
</dbReference>
<accession>A0A427XMD0</accession>
<proteinExistence type="predicted"/>
<dbReference type="OrthoDB" id="5119527at2759"/>
<evidence type="ECO:0000256" key="2">
    <source>
        <dbReference type="SAM" id="SignalP"/>
    </source>
</evidence>
<evidence type="ECO:0000256" key="1">
    <source>
        <dbReference type="ARBA" id="ARBA00022729"/>
    </source>
</evidence>
<dbReference type="PANTHER" id="PTHR30570">
    <property type="entry name" value="PERIPLASMIC PHOSPHATE BINDING COMPONENT OF PHOSPHATE ABC TRANSPORTER"/>
    <property type="match status" value="1"/>
</dbReference>
<dbReference type="Pfam" id="PF12849">
    <property type="entry name" value="PBP_like_2"/>
    <property type="match status" value="1"/>
</dbReference>
<dbReference type="PANTHER" id="PTHR30570:SF6">
    <property type="entry name" value="PHOSPHATE-BINDING PROTEIN PSTS"/>
    <property type="match status" value="1"/>
</dbReference>
<comment type="caution">
    <text evidence="4">The sequence shown here is derived from an EMBL/GenBank/DDBJ whole genome shotgun (WGS) entry which is preliminary data.</text>
</comment>
<feature type="domain" description="PBP" evidence="3">
    <location>
        <begin position="122"/>
        <end position="381"/>
    </location>
</feature>
<keyword evidence="1 2" id="KW-0732">Signal</keyword>
<evidence type="ECO:0000259" key="3">
    <source>
        <dbReference type="Pfam" id="PF12849"/>
    </source>
</evidence>
<dbReference type="SUPFAM" id="SSF53850">
    <property type="entry name" value="Periplasmic binding protein-like II"/>
    <property type="match status" value="1"/>
</dbReference>
<protein>
    <recommendedName>
        <fullName evidence="3">PBP domain-containing protein</fullName>
    </recommendedName>
</protein>
<evidence type="ECO:0000313" key="4">
    <source>
        <dbReference type="EMBL" id="RSH80079.1"/>
    </source>
</evidence>
<dbReference type="AlphaFoldDB" id="A0A427XMD0"/>
<reference evidence="4 5" key="1">
    <citation type="submission" date="2018-11" db="EMBL/GenBank/DDBJ databases">
        <title>Genome sequence of Saitozyma podzolica DSM 27192.</title>
        <authorList>
            <person name="Aliyu H."/>
            <person name="Gorte O."/>
            <person name="Ochsenreither K."/>
        </authorList>
    </citation>
    <scope>NUCLEOTIDE SEQUENCE [LARGE SCALE GENOMIC DNA]</scope>
    <source>
        <strain evidence="4 5">DSM 27192</strain>
    </source>
</reference>
<dbReference type="InterPro" id="IPR024370">
    <property type="entry name" value="PBP_domain"/>
</dbReference>
<feature type="signal peptide" evidence="2">
    <location>
        <begin position="1"/>
        <end position="24"/>
    </location>
</feature>
<name>A0A427XMD0_9TREE</name>
<sequence length="416" mass="46726">MRVEMPSLTPFLALVPILARGVWSDQPIYHDNMYSQYTDTHAPGSVLWSEQQLFSPVPQNNTGVQYGIDYGRQLPRPETLQPTLDKDLPHYKPVDAYSLNGNYTFASSDVLTELGNNILREFNRYYPNLHLYNPPPHAGSTGATELGQGTLQAVFVSRELRPADIVQFNQSFGYTPTSVPIFGGSWRQYGFLDTCGFVVNPSNPLNKLTYRQLDSIFSVTRARGGKPIVTWGDLGLSGEWSNKNITLYGLTPWNGFEEFIRQRVLSYNGVRGLWRSAINTNSTAADPNQVADSNVHWSATIFNLTRYVSEDQYGLAYTGMAYVDRPVKILSISVNDTGPYFAPSYENVATAEYPLARNVYLNVNKKPGQPLNPVLVELYKFIWSYEGQSLVQEQGIFLPFRQVQVEQAMSTLAAQP</sequence>